<sequence length="615" mass="69220">MGAEAAHLCASRTGHEKRRLRKWWIGYAFVYMYGGSESRSASVDVCKRGFLGWEKGVGARSGSTAWGTIERNNGSVLKRGPTSALQWWFSIKTQQSGSRRTGTPPGSCARVTWWERAVSCRRRLQELEAQVDEKPAERLKFLEANDMVDVAPLLTFLKQRLIASSHRQQARFRGAENSPIWGLRLRGNCHTGFLATGLVVTVTRPDVGDATGPIVTVTVVSLQVRTTIYEQTYLKHDLDVKYKTFCTDSLGSISTSRTWSTISQNSLSNLIVAYGLPLSPSHVLSRSPPSLLDYFAIQERRDRPIVLLIFFSSSLPRWGGTGGTTLAQSRPRCTVPMPDRSIAVRWQQEERKSPPFVATNEQDRRYAAQCQWFKFGIFISESWRQTASWRVGKPSLIQVSQCICPELGPAARPSGLQLFGSTQSLSHPLAGRRLRIHQGNRFRPEKQEMYTQPDEDAIYRPNTLAFEGRTVSLYLSLLLLRDGGPLNSLVAWCCAKIQAETKRQTYSIERSFPERSYLTGSPPIRILASHRANRRIPRTRLRGYILFAVSIVVDLEAKRTAQLAPSDEIANTWQPPPHPVLSPKFGRKNGPLNLLLSLGRWGRRHHARRIPSDDP</sequence>
<comment type="caution">
    <text evidence="1">The sequence shown here is derived from an EMBL/GenBank/DDBJ whole genome shotgun (WGS) entry which is preliminary data.</text>
</comment>
<evidence type="ECO:0000313" key="1">
    <source>
        <dbReference type="EMBL" id="KAJ7302665.1"/>
    </source>
</evidence>
<dbReference type="EMBL" id="JARIHO010000113">
    <property type="protein sequence ID" value="KAJ7302665.1"/>
    <property type="molecule type" value="Genomic_DNA"/>
</dbReference>
<reference evidence="1" key="1">
    <citation type="submission" date="2023-03" db="EMBL/GenBank/DDBJ databases">
        <title>Massive genome expansion in bonnet fungi (Mycena s.s.) driven by repeated elements and novel gene families across ecological guilds.</title>
        <authorList>
            <consortium name="Lawrence Berkeley National Laboratory"/>
            <person name="Harder C.B."/>
            <person name="Miyauchi S."/>
            <person name="Viragh M."/>
            <person name="Kuo A."/>
            <person name="Thoen E."/>
            <person name="Andreopoulos B."/>
            <person name="Lu D."/>
            <person name="Skrede I."/>
            <person name="Drula E."/>
            <person name="Henrissat B."/>
            <person name="Morin E."/>
            <person name="Kohler A."/>
            <person name="Barry K."/>
            <person name="LaButti K."/>
            <person name="Morin E."/>
            <person name="Salamov A."/>
            <person name="Lipzen A."/>
            <person name="Mereny Z."/>
            <person name="Hegedus B."/>
            <person name="Baldrian P."/>
            <person name="Stursova M."/>
            <person name="Weitz H."/>
            <person name="Taylor A."/>
            <person name="Grigoriev I.V."/>
            <person name="Nagy L.G."/>
            <person name="Martin F."/>
            <person name="Kauserud H."/>
        </authorList>
    </citation>
    <scope>NUCLEOTIDE SEQUENCE</scope>
    <source>
        <strain evidence="1">CBHHK002</strain>
    </source>
</reference>
<evidence type="ECO:0000313" key="2">
    <source>
        <dbReference type="Proteomes" id="UP001218218"/>
    </source>
</evidence>
<proteinExistence type="predicted"/>
<gene>
    <name evidence="1" type="ORF">DFH08DRAFT_945563</name>
</gene>
<accession>A0AAD7E8C3</accession>
<name>A0AAD7E8C3_9AGAR</name>
<dbReference type="AlphaFoldDB" id="A0AAD7E8C3"/>
<keyword evidence="2" id="KW-1185">Reference proteome</keyword>
<organism evidence="1 2">
    <name type="scientific">Mycena albidolilacea</name>
    <dbReference type="NCBI Taxonomy" id="1033008"/>
    <lineage>
        <taxon>Eukaryota</taxon>
        <taxon>Fungi</taxon>
        <taxon>Dikarya</taxon>
        <taxon>Basidiomycota</taxon>
        <taxon>Agaricomycotina</taxon>
        <taxon>Agaricomycetes</taxon>
        <taxon>Agaricomycetidae</taxon>
        <taxon>Agaricales</taxon>
        <taxon>Marasmiineae</taxon>
        <taxon>Mycenaceae</taxon>
        <taxon>Mycena</taxon>
    </lineage>
</organism>
<protein>
    <submittedName>
        <fullName evidence="1">Uncharacterized protein</fullName>
    </submittedName>
</protein>
<dbReference type="Proteomes" id="UP001218218">
    <property type="component" value="Unassembled WGS sequence"/>
</dbReference>